<comment type="caution">
    <text evidence="7">The sequence shown here is derived from an EMBL/GenBank/DDBJ whole genome shotgun (WGS) entry which is preliminary data.</text>
</comment>
<dbReference type="SUPFAM" id="SSF48498">
    <property type="entry name" value="Tetracyclin repressor-like, C-terminal domain"/>
    <property type="match status" value="1"/>
</dbReference>
<evidence type="ECO:0000256" key="2">
    <source>
        <dbReference type="ARBA" id="ARBA00023125"/>
    </source>
</evidence>
<name>A0A1X0XI46_MYCSI</name>
<organism evidence="7 8">
    <name type="scientific">Mycobacterium simiae</name>
    <name type="common">Mycobacterium habana</name>
    <dbReference type="NCBI Taxonomy" id="1784"/>
    <lineage>
        <taxon>Bacteria</taxon>
        <taxon>Bacillati</taxon>
        <taxon>Actinomycetota</taxon>
        <taxon>Actinomycetes</taxon>
        <taxon>Mycobacteriales</taxon>
        <taxon>Mycobacteriaceae</taxon>
        <taxon>Mycobacterium</taxon>
        <taxon>Mycobacterium simiae complex</taxon>
    </lineage>
</organism>
<dbReference type="InterPro" id="IPR011075">
    <property type="entry name" value="TetR_C"/>
</dbReference>
<evidence type="ECO:0000313" key="8">
    <source>
        <dbReference type="Proteomes" id="UP000193040"/>
    </source>
</evidence>
<dbReference type="EMBL" id="MZZM01000046">
    <property type="protein sequence ID" value="ORJ52564.1"/>
    <property type="molecule type" value="Genomic_DNA"/>
</dbReference>
<feature type="DNA-binding region" description="H-T-H motif" evidence="4">
    <location>
        <begin position="57"/>
        <end position="76"/>
    </location>
</feature>
<dbReference type="InterPro" id="IPR001647">
    <property type="entry name" value="HTH_TetR"/>
</dbReference>
<evidence type="ECO:0000256" key="3">
    <source>
        <dbReference type="ARBA" id="ARBA00023163"/>
    </source>
</evidence>
<dbReference type="InterPro" id="IPR009057">
    <property type="entry name" value="Homeodomain-like_sf"/>
</dbReference>
<dbReference type="InterPro" id="IPR036271">
    <property type="entry name" value="Tet_transcr_reg_TetR-rel_C_sf"/>
</dbReference>
<gene>
    <name evidence="7" type="ORF">B5M45_30705</name>
</gene>
<feature type="region of interest" description="Disordered" evidence="5">
    <location>
        <begin position="215"/>
        <end position="239"/>
    </location>
</feature>
<proteinExistence type="predicted"/>
<protein>
    <recommendedName>
        <fullName evidence="6">HTH tetR-type domain-containing protein</fullName>
    </recommendedName>
</protein>
<evidence type="ECO:0000259" key="6">
    <source>
        <dbReference type="PROSITE" id="PS50977"/>
    </source>
</evidence>
<dbReference type="InterPro" id="IPR050109">
    <property type="entry name" value="HTH-type_TetR-like_transc_reg"/>
</dbReference>
<evidence type="ECO:0000313" key="7">
    <source>
        <dbReference type="EMBL" id="ORJ52564.1"/>
    </source>
</evidence>
<dbReference type="GO" id="GO:0003700">
    <property type="term" value="F:DNA-binding transcription factor activity"/>
    <property type="evidence" value="ECO:0007669"/>
    <property type="project" value="TreeGrafter"/>
</dbReference>
<dbReference type="SUPFAM" id="SSF46689">
    <property type="entry name" value="Homeodomain-like"/>
    <property type="match status" value="1"/>
</dbReference>
<reference evidence="7 8" key="1">
    <citation type="submission" date="2017-03" db="EMBL/GenBank/DDBJ databases">
        <title>Genomic insights into Mycobacterium simiae human colonization.</title>
        <authorList>
            <person name="Steffani J.L."/>
            <person name="Brunck M.E."/>
            <person name="Cruz E."/>
            <person name="Montiel R."/>
            <person name="Barona F."/>
        </authorList>
    </citation>
    <scope>NUCLEOTIDE SEQUENCE [LARGE SCALE GENOMIC DNA]</scope>
    <source>
        <strain evidence="7 8">MsiGto</strain>
    </source>
</reference>
<keyword evidence="1" id="KW-0805">Transcription regulation</keyword>
<dbReference type="Gene3D" id="1.10.357.10">
    <property type="entry name" value="Tetracycline Repressor, domain 2"/>
    <property type="match status" value="1"/>
</dbReference>
<evidence type="ECO:0000256" key="4">
    <source>
        <dbReference type="PROSITE-ProRule" id="PRU00335"/>
    </source>
</evidence>
<keyword evidence="8" id="KW-1185">Reference proteome</keyword>
<evidence type="ECO:0000256" key="1">
    <source>
        <dbReference type="ARBA" id="ARBA00023015"/>
    </source>
</evidence>
<dbReference type="PANTHER" id="PTHR30055:SF148">
    <property type="entry name" value="TETR-FAMILY TRANSCRIPTIONAL REGULATOR"/>
    <property type="match status" value="1"/>
</dbReference>
<dbReference type="Pfam" id="PF00440">
    <property type="entry name" value="TetR_N"/>
    <property type="match status" value="1"/>
</dbReference>
<feature type="domain" description="HTH tetR-type" evidence="6">
    <location>
        <begin position="34"/>
        <end position="94"/>
    </location>
</feature>
<dbReference type="AlphaFoldDB" id="A0A1X0XI46"/>
<evidence type="ECO:0000256" key="5">
    <source>
        <dbReference type="SAM" id="MobiDB-lite"/>
    </source>
</evidence>
<keyword evidence="3" id="KW-0804">Transcription</keyword>
<dbReference type="PANTHER" id="PTHR30055">
    <property type="entry name" value="HTH-TYPE TRANSCRIPTIONAL REGULATOR RUTR"/>
    <property type="match status" value="1"/>
</dbReference>
<dbReference type="Pfam" id="PF16859">
    <property type="entry name" value="TetR_C_11"/>
    <property type="match status" value="1"/>
</dbReference>
<dbReference type="PROSITE" id="PS50977">
    <property type="entry name" value="HTH_TETR_2"/>
    <property type="match status" value="1"/>
</dbReference>
<dbReference type="Gene3D" id="1.10.10.60">
    <property type="entry name" value="Homeodomain-like"/>
    <property type="match status" value="1"/>
</dbReference>
<accession>A0A1X0XI46</accession>
<sequence>MRHCHKSKLFCFRIAGVPEPEEAVPQRRPGGRTARVKDAVHQAVLDVVTEHGVEKVGIPEISRRAGVRDSSIYRRWGSRENLILDALLAASELTLPVPDTGTLHGDLTAFATELIDYLAAPLGHGLLRALPLVTDSAEVAEARKTFWETRYQAAATMISRAAARGEVPPDTDARFAIELLIAPIHFRNLLTWEPIDAALADQLATYVVRALRPDGNPATRRGRRAAVNHPVAQRRSTRG</sequence>
<keyword evidence="2 4" id="KW-0238">DNA-binding</keyword>
<dbReference type="Proteomes" id="UP000193040">
    <property type="component" value="Unassembled WGS sequence"/>
</dbReference>
<dbReference type="GO" id="GO:0000976">
    <property type="term" value="F:transcription cis-regulatory region binding"/>
    <property type="evidence" value="ECO:0007669"/>
    <property type="project" value="TreeGrafter"/>
</dbReference>